<organism evidence="1 2">
    <name type="scientific">Aquimarina hainanensis</name>
    <dbReference type="NCBI Taxonomy" id="1578017"/>
    <lineage>
        <taxon>Bacteria</taxon>
        <taxon>Pseudomonadati</taxon>
        <taxon>Bacteroidota</taxon>
        <taxon>Flavobacteriia</taxon>
        <taxon>Flavobacteriales</taxon>
        <taxon>Flavobacteriaceae</taxon>
        <taxon>Aquimarina</taxon>
    </lineage>
</organism>
<dbReference type="EMBL" id="JBHULX010000033">
    <property type="protein sequence ID" value="MFD2592300.1"/>
    <property type="molecule type" value="Genomic_DNA"/>
</dbReference>
<accession>A0ABW5NA45</accession>
<name>A0ABW5NA45_9FLAO</name>
<comment type="caution">
    <text evidence="1">The sequence shown here is derived from an EMBL/GenBank/DDBJ whole genome shotgun (WGS) entry which is preliminary data.</text>
</comment>
<gene>
    <name evidence="1" type="ORF">ACFSTE_15790</name>
</gene>
<protein>
    <submittedName>
        <fullName evidence="1">Uncharacterized protein</fullName>
    </submittedName>
</protein>
<keyword evidence="2" id="KW-1185">Reference proteome</keyword>
<reference evidence="2" key="1">
    <citation type="journal article" date="2019" name="Int. J. Syst. Evol. Microbiol.">
        <title>The Global Catalogue of Microorganisms (GCM) 10K type strain sequencing project: providing services to taxonomists for standard genome sequencing and annotation.</title>
        <authorList>
            <consortium name="The Broad Institute Genomics Platform"/>
            <consortium name="The Broad Institute Genome Sequencing Center for Infectious Disease"/>
            <person name="Wu L."/>
            <person name="Ma J."/>
        </authorList>
    </citation>
    <scope>NUCLEOTIDE SEQUENCE [LARGE SCALE GENOMIC DNA]</scope>
    <source>
        <strain evidence="2">KCTC 42423</strain>
    </source>
</reference>
<evidence type="ECO:0000313" key="2">
    <source>
        <dbReference type="Proteomes" id="UP001597459"/>
    </source>
</evidence>
<sequence length="168" mass="20220">MNHVKDNPVGVDVLIQELQTKLYERLSFENIEGFGRVYLDERHDSIVPVHYAGNGEHTEVLIDDRYTLRYFFVENETTESQMTMSATEVDIIFLVNLEKAYPDIKHRADEEFKREIYRLFRKTRFFYLSKMTITKGKEALEDFKHNLIDMQPYHFIRFRGEIKYQLDH</sequence>
<proteinExistence type="predicted"/>
<evidence type="ECO:0000313" key="1">
    <source>
        <dbReference type="EMBL" id="MFD2592300.1"/>
    </source>
</evidence>
<dbReference type="Proteomes" id="UP001597459">
    <property type="component" value="Unassembled WGS sequence"/>
</dbReference>
<dbReference type="RefSeq" id="WP_378256712.1">
    <property type="nucleotide sequence ID" value="NZ_JBHSJV010000001.1"/>
</dbReference>